<keyword evidence="1" id="KW-0812">Transmembrane</keyword>
<evidence type="ECO:0000313" key="3">
    <source>
        <dbReference type="Proteomes" id="UP000030746"/>
    </source>
</evidence>
<evidence type="ECO:0000313" key="2">
    <source>
        <dbReference type="EMBL" id="ESO85761.1"/>
    </source>
</evidence>
<sequence>MGSLKIDFAVGYNATKMVLSSFNFVASILFTLECYHIIGHLAILLRIRMLPRRDLVRIRLYFLVDALTVFITNFIYIGKLKWLATLQIIQHLFYFFTWDQSYLAKKIIDWSSLDWFSSYKNGRVELDSILGTAFDVGVHAINAYILSQYMSMLEIFIGVSISYMSIGYFLFSSKYAWSSPYSMPKWVQQRIRPIVPL</sequence>
<dbReference type="RefSeq" id="XP_009063493.1">
    <property type="nucleotide sequence ID" value="XM_009065245.1"/>
</dbReference>
<reference evidence="2 3" key="1">
    <citation type="journal article" date="2013" name="Nature">
        <title>Insights into bilaterian evolution from three spiralian genomes.</title>
        <authorList>
            <person name="Simakov O."/>
            <person name="Marletaz F."/>
            <person name="Cho S.J."/>
            <person name="Edsinger-Gonzales E."/>
            <person name="Havlak P."/>
            <person name="Hellsten U."/>
            <person name="Kuo D.H."/>
            <person name="Larsson T."/>
            <person name="Lv J."/>
            <person name="Arendt D."/>
            <person name="Savage R."/>
            <person name="Osoegawa K."/>
            <person name="de Jong P."/>
            <person name="Grimwood J."/>
            <person name="Chapman J.A."/>
            <person name="Shapiro H."/>
            <person name="Aerts A."/>
            <person name="Otillar R.P."/>
            <person name="Terry A.Y."/>
            <person name="Boore J.L."/>
            <person name="Grigoriev I.V."/>
            <person name="Lindberg D.R."/>
            <person name="Seaver E.C."/>
            <person name="Weisblat D.A."/>
            <person name="Putnam N.H."/>
            <person name="Rokhsar D.S."/>
        </authorList>
    </citation>
    <scope>NUCLEOTIDE SEQUENCE [LARGE SCALE GENOMIC DNA]</scope>
</reference>
<name>V3ZXQ2_LOTGI</name>
<proteinExistence type="predicted"/>
<keyword evidence="3" id="KW-1185">Reference proteome</keyword>
<dbReference type="EMBL" id="KB203251">
    <property type="protein sequence ID" value="ESO85761.1"/>
    <property type="molecule type" value="Genomic_DNA"/>
</dbReference>
<feature type="transmembrane region" description="Helical" evidence="1">
    <location>
        <begin position="24"/>
        <end position="46"/>
    </location>
</feature>
<keyword evidence="1" id="KW-1133">Transmembrane helix</keyword>
<dbReference type="GeneID" id="20249946"/>
<dbReference type="Proteomes" id="UP000030746">
    <property type="component" value="Unassembled WGS sequence"/>
</dbReference>
<organism evidence="2 3">
    <name type="scientific">Lottia gigantea</name>
    <name type="common">Giant owl limpet</name>
    <dbReference type="NCBI Taxonomy" id="225164"/>
    <lineage>
        <taxon>Eukaryota</taxon>
        <taxon>Metazoa</taxon>
        <taxon>Spiralia</taxon>
        <taxon>Lophotrochozoa</taxon>
        <taxon>Mollusca</taxon>
        <taxon>Gastropoda</taxon>
        <taxon>Patellogastropoda</taxon>
        <taxon>Lottioidea</taxon>
        <taxon>Lottiidae</taxon>
        <taxon>Lottia</taxon>
    </lineage>
</organism>
<feature type="transmembrane region" description="Helical" evidence="1">
    <location>
        <begin position="152"/>
        <end position="171"/>
    </location>
</feature>
<dbReference type="OrthoDB" id="6069173at2759"/>
<evidence type="ECO:0000256" key="1">
    <source>
        <dbReference type="SAM" id="Phobius"/>
    </source>
</evidence>
<gene>
    <name evidence="2" type="ORF">LOTGIDRAFT_235727</name>
</gene>
<feature type="transmembrane region" description="Helical" evidence="1">
    <location>
        <begin position="58"/>
        <end position="76"/>
    </location>
</feature>
<dbReference type="HOGENOM" id="CLU_1278728_0_0_1"/>
<dbReference type="KEGG" id="lgi:LOTGIDRAFT_235727"/>
<dbReference type="OMA" id="VHTINAF"/>
<protein>
    <submittedName>
        <fullName evidence="2">Uncharacterized protein</fullName>
    </submittedName>
</protein>
<keyword evidence="1" id="KW-0472">Membrane</keyword>
<dbReference type="CTD" id="20249946"/>
<dbReference type="AlphaFoldDB" id="V3ZXQ2"/>
<accession>V3ZXQ2</accession>